<dbReference type="KEGG" id="pacp:FAZ97_27140"/>
<dbReference type="EMBL" id="CP046911">
    <property type="protein sequence ID" value="QGZ58654.1"/>
    <property type="molecule type" value="Genomic_DNA"/>
</dbReference>
<name>A0A7Z2GC91_9BURK</name>
<evidence type="ECO:0000313" key="2">
    <source>
        <dbReference type="Proteomes" id="UP000434209"/>
    </source>
</evidence>
<dbReference type="RefSeq" id="WP_158761682.1">
    <property type="nucleotide sequence ID" value="NZ_CP046911.1"/>
</dbReference>
<evidence type="ECO:0000313" key="1">
    <source>
        <dbReference type="EMBL" id="QGZ58654.1"/>
    </source>
</evidence>
<organism evidence="1 2">
    <name type="scientific">Paraburkholderia acidiphila</name>
    <dbReference type="NCBI Taxonomy" id="2571747"/>
    <lineage>
        <taxon>Bacteria</taxon>
        <taxon>Pseudomonadati</taxon>
        <taxon>Pseudomonadota</taxon>
        <taxon>Betaproteobacteria</taxon>
        <taxon>Burkholderiales</taxon>
        <taxon>Burkholderiaceae</taxon>
        <taxon>Paraburkholderia</taxon>
    </lineage>
</organism>
<dbReference type="Proteomes" id="UP000434209">
    <property type="component" value="Chromosome 3"/>
</dbReference>
<gene>
    <name evidence="1" type="ORF">FAZ97_27140</name>
</gene>
<dbReference type="AlphaFoldDB" id="A0A7Z2GC91"/>
<reference evidence="1 2" key="1">
    <citation type="submission" date="2019-12" db="EMBL/GenBank/DDBJ databases">
        <title>Paraburkholderia acidiphila 7Q-K02 sp. nov and Paraburkholderia acidisoli DHF22 sp. nov., two strains isolated from forest soil.</title>
        <authorList>
            <person name="Gao Z."/>
            <person name="Qiu L."/>
        </authorList>
    </citation>
    <scope>NUCLEOTIDE SEQUENCE [LARGE SCALE GENOMIC DNA]</scope>
    <source>
        <strain evidence="1 2">7Q-K02</strain>
    </source>
</reference>
<accession>A0A7Z2GC91</accession>
<keyword evidence="2" id="KW-1185">Reference proteome</keyword>
<sequence>MKLAASMAVVFLCVPGCASRPDLQSGWYLEPITGATSTVPGGTSSTTQGAGGADLYIALINRGHTSYALKCVVVNRTAEGGGWVYKSQGEKLEPGQIEVISGSHFVLAAGGERSAQPCPSGKNESMFLKCVVPVRVDVVDVNDVVIHPDHTSGLPSVLPGSWQSCPAATHD</sequence>
<protein>
    <submittedName>
        <fullName evidence="1">Uncharacterized protein</fullName>
    </submittedName>
</protein>
<proteinExistence type="predicted"/>